<proteinExistence type="predicted"/>
<sequence>MSKVIILLGEAAGPLELTRLGLCSRGLARQVFEPSFSSRLCRQLSVQDVDLDLEMLSVCLALRKWKCRGGPIGGSAIRPIRWEREMGSDETPERMAMA</sequence>
<accession>A0AA36IWY2</accession>
<keyword evidence="2" id="KW-1185">Reference proteome</keyword>
<dbReference type="EMBL" id="CAUJNA010003179">
    <property type="protein sequence ID" value="CAJ1395507.1"/>
    <property type="molecule type" value="Genomic_DNA"/>
</dbReference>
<dbReference type="AlphaFoldDB" id="A0AA36IWY2"/>
<organism evidence="1 2">
    <name type="scientific">Effrenium voratum</name>
    <dbReference type="NCBI Taxonomy" id="2562239"/>
    <lineage>
        <taxon>Eukaryota</taxon>
        <taxon>Sar</taxon>
        <taxon>Alveolata</taxon>
        <taxon>Dinophyceae</taxon>
        <taxon>Suessiales</taxon>
        <taxon>Symbiodiniaceae</taxon>
        <taxon>Effrenium</taxon>
    </lineage>
</organism>
<name>A0AA36IWY2_9DINO</name>
<evidence type="ECO:0000313" key="1">
    <source>
        <dbReference type="EMBL" id="CAJ1395507.1"/>
    </source>
</evidence>
<protein>
    <submittedName>
        <fullName evidence="1">Uncharacterized protein</fullName>
    </submittedName>
</protein>
<comment type="caution">
    <text evidence="1">The sequence shown here is derived from an EMBL/GenBank/DDBJ whole genome shotgun (WGS) entry which is preliminary data.</text>
</comment>
<evidence type="ECO:0000313" key="2">
    <source>
        <dbReference type="Proteomes" id="UP001178507"/>
    </source>
</evidence>
<dbReference type="Proteomes" id="UP001178507">
    <property type="component" value="Unassembled WGS sequence"/>
</dbReference>
<reference evidence="1" key="1">
    <citation type="submission" date="2023-08" db="EMBL/GenBank/DDBJ databases">
        <authorList>
            <person name="Chen Y."/>
            <person name="Shah S."/>
            <person name="Dougan E. K."/>
            <person name="Thang M."/>
            <person name="Chan C."/>
        </authorList>
    </citation>
    <scope>NUCLEOTIDE SEQUENCE</scope>
</reference>
<gene>
    <name evidence="1" type="ORF">EVOR1521_LOCUS19928</name>
</gene>